<name>A0ABS2GHW8_9FIRM</name>
<accession>A0ABS2GHW8</accession>
<evidence type="ECO:0000256" key="2">
    <source>
        <dbReference type="ARBA" id="ARBA00022977"/>
    </source>
</evidence>
<evidence type="ECO:0000256" key="1">
    <source>
        <dbReference type="ARBA" id="ARBA00004948"/>
    </source>
</evidence>
<dbReference type="RefSeq" id="WP_205087804.1">
    <property type="nucleotide sequence ID" value="NZ_JACJLA010000008.1"/>
</dbReference>
<feature type="domain" description="Thiamine phosphate synthase/TenI" evidence="3">
    <location>
        <begin position="2"/>
        <end position="191"/>
    </location>
</feature>
<sequence length="202" mass="22085">MITDRHCAEQPLALQIADLCKVYTPQAIIVREKDVTGQVYEKIWQSISSVANKKKISVLMHNHPDLAIKNDAVGVHMPLMSWLRWRKNAPSEAQRLCSRPKNHKFGGVGVSVHSVEEALIAEASGANYIIASPVFPTTCKPDAQPLGLRGLAAICHKVSCPVYALGGLQLNDIRQEMLVQAGVAGYCVRSAAMNFSVKTQLK</sequence>
<dbReference type="InterPro" id="IPR022998">
    <property type="entry name" value="ThiamineP_synth_TenI"/>
</dbReference>
<dbReference type="EMBL" id="JACJLA010000008">
    <property type="protein sequence ID" value="MBM6912743.1"/>
    <property type="molecule type" value="Genomic_DNA"/>
</dbReference>
<dbReference type="Gene3D" id="3.20.20.70">
    <property type="entry name" value="Aldolase class I"/>
    <property type="match status" value="1"/>
</dbReference>
<evidence type="ECO:0000259" key="3">
    <source>
        <dbReference type="Pfam" id="PF02581"/>
    </source>
</evidence>
<dbReference type="Pfam" id="PF02581">
    <property type="entry name" value="TMP-TENI"/>
    <property type="match status" value="1"/>
</dbReference>
<evidence type="ECO:0000313" key="5">
    <source>
        <dbReference type="Proteomes" id="UP000707138"/>
    </source>
</evidence>
<proteinExistence type="predicted"/>
<comment type="caution">
    <text evidence="4">The sequence shown here is derived from an EMBL/GenBank/DDBJ whole genome shotgun (WGS) entry which is preliminary data.</text>
</comment>
<keyword evidence="2" id="KW-0784">Thiamine biosynthesis</keyword>
<dbReference type="CDD" id="cd00564">
    <property type="entry name" value="TMP_TenI"/>
    <property type="match status" value="1"/>
</dbReference>
<dbReference type="PANTHER" id="PTHR20857:SF15">
    <property type="entry name" value="THIAMINE-PHOSPHATE SYNTHASE"/>
    <property type="match status" value="1"/>
</dbReference>
<evidence type="ECO:0000313" key="4">
    <source>
        <dbReference type="EMBL" id="MBM6912743.1"/>
    </source>
</evidence>
<organism evidence="4 5">
    <name type="scientific">Veillonella magna</name>
    <dbReference type="NCBI Taxonomy" id="464322"/>
    <lineage>
        <taxon>Bacteria</taxon>
        <taxon>Bacillati</taxon>
        <taxon>Bacillota</taxon>
        <taxon>Negativicutes</taxon>
        <taxon>Veillonellales</taxon>
        <taxon>Veillonellaceae</taxon>
        <taxon>Veillonella</taxon>
    </lineage>
</organism>
<dbReference type="Proteomes" id="UP000707138">
    <property type="component" value="Unassembled WGS sequence"/>
</dbReference>
<dbReference type="PANTHER" id="PTHR20857">
    <property type="entry name" value="THIAMINE-PHOSPHATE PYROPHOSPHORYLASE"/>
    <property type="match status" value="1"/>
</dbReference>
<dbReference type="InterPro" id="IPR013785">
    <property type="entry name" value="Aldolase_TIM"/>
</dbReference>
<protein>
    <submittedName>
        <fullName evidence="4">Thiamine phosphate synthase</fullName>
    </submittedName>
</protein>
<dbReference type="InterPro" id="IPR036206">
    <property type="entry name" value="ThiamineP_synth_sf"/>
</dbReference>
<reference evidence="4 5" key="1">
    <citation type="journal article" date="2021" name="Sci. Rep.">
        <title>The distribution of antibiotic resistance genes in chicken gut microbiota commensals.</title>
        <authorList>
            <person name="Juricova H."/>
            <person name="Matiasovicova J."/>
            <person name="Kubasova T."/>
            <person name="Cejkova D."/>
            <person name="Rychlik I."/>
        </authorList>
    </citation>
    <scope>NUCLEOTIDE SEQUENCE [LARGE SCALE GENOMIC DNA]</scope>
    <source>
        <strain evidence="4 5">An537</strain>
    </source>
</reference>
<comment type="pathway">
    <text evidence="1">Cofactor biosynthesis; thiamine diphosphate biosynthesis.</text>
</comment>
<gene>
    <name evidence="4" type="ORF">H6A01_05325</name>
</gene>
<keyword evidence="5" id="KW-1185">Reference proteome</keyword>
<dbReference type="SUPFAM" id="SSF51391">
    <property type="entry name" value="Thiamin phosphate synthase"/>
    <property type="match status" value="1"/>
</dbReference>